<dbReference type="SUPFAM" id="SSF109854">
    <property type="entry name" value="DinB/YfiT-like putative metalloenzymes"/>
    <property type="match status" value="1"/>
</dbReference>
<protein>
    <submittedName>
        <fullName evidence="3">DinB family protein</fullName>
    </submittedName>
</protein>
<dbReference type="Gene3D" id="1.20.120.450">
    <property type="entry name" value="dinb family like domain"/>
    <property type="match status" value="1"/>
</dbReference>
<evidence type="ECO:0000313" key="3">
    <source>
        <dbReference type="EMBL" id="MDN7245636.1"/>
    </source>
</evidence>
<name>A0ABT8NCL1_9BACL</name>
<dbReference type="Proteomes" id="UP001172142">
    <property type="component" value="Unassembled WGS sequence"/>
</dbReference>
<reference evidence="3 4" key="1">
    <citation type="submission" date="2023-07" db="EMBL/GenBank/DDBJ databases">
        <title>Novel species in genus Planococcus.</title>
        <authorList>
            <person name="Ning S."/>
        </authorList>
    </citation>
    <scope>NUCLEOTIDE SEQUENCE [LARGE SCALE GENOMIC DNA]</scope>
    <source>
        <strain evidence="3 4">N017</strain>
    </source>
</reference>
<gene>
    <name evidence="3" type="ORF">QWY13_08990</name>
</gene>
<sequence length="156" mass="18404">MTEMFLYNWQIREEWLDWCETLSPEELEKKRVGGMGSILHNLYHVVYCEQYWINHLRGTPVLGNDMKNITTLQEVKAFSALIQPQTRQFLQSYPLEGANQVLEHQRKDGSIKLLPYEKVLRHITAHEIHHIGQLSVWSREMGLKPVSSDLIYRELD</sequence>
<keyword evidence="4" id="KW-1185">Reference proteome</keyword>
<accession>A0ABT8NCL1</accession>
<proteinExistence type="inferred from homology"/>
<comment type="caution">
    <text evidence="3">The sequence shown here is derived from an EMBL/GenBank/DDBJ whole genome shotgun (WGS) entry which is preliminary data.</text>
</comment>
<dbReference type="Pfam" id="PF05163">
    <property type="entry name" value="DinB"/>
    <property type="match status" value="1"/>
</dbReference>
<dbReference type="RefSeq" id="WP_301856282.1">
    <property type="nucleotide sequence ID" value="NZ_JAUJWU010000002.1"/>
</dbReference>
<dbReference type="PANTHER" id="PTHR37302">
    <property type="entry name" value="SLR1116 PROTEIN"/>
    <property type="match status" value="1"/>
</dbReference>
<organism evidence="3 4">
    <name type="scientific">Planococcus shenhongbingii</name>
    <dbReference type="NCBI Taxonomy" id="3058398"/>
    <lineage>
        <taxon>Bacteria</taxon>
        <taxon>Bacillati</taxon>
        <taxon>Bacillota</taxon>
        <taxon>Bacilli</taxon>
        <taxon>Bacillales</taxon>
        <taxon>Caryophanaceae</taxon>
        <taxon>Planococcus</taxon>
    </lineage>
</organism>
<dbReference type="EMBL" id="JAUJWU010000002">
    <property type="protein sequence ID" value="MDN7245636.1"/>
    <property type="molecule type" value="Genomic_DNA"/>
</dbReference>
<keyword evidence="2" id="KW-0479">Metal-binding</keyword>
<dbReference type="PANTHER" id="PTHR37302:SF3">
    <property type="entry name" value="DAMAGE-INDUCIBLE PROTEIN DINB"/>
    <property type="match status" value="1"/>
</dbReference>
<comment type="similarity">
    <text evidence="1">Belongs to the DinB family.</text>
</comment>
<evidence type="ECO:0000313" key="4">
    <source>
        <dbReference type="Proteomes" id="UP001172142"/>
    </source>
</evidence>
<evidence type="ECO:0000256" key="1">
    <source>
        <dbReference type="ARBA" id="ARBA00008635"/>
    </source>
</evidence>
<evidence type="ECO:0000256" key="2">
    <source>
        <dbReference type="ARBA" id="ARBA00022723"/>
    </source>
</evidence>
<dbReference type="InterPro" id="IPR034660">
    <property type="entry name" value="DinB/YfiT-like"/>
</dbReference>
<dbReference type="InterPro" id="IPR007837">
    <property type="entry name" value="DinB"/>
</dbReference>